<reference evidence="2 3" key="1">
    <citation type="submission" date="2019-12" db="EMBL/GenBank/DDBJ databases">
        <title>Comparative genomics gives insights into the taxonomy of the Azoarcus-Aromatoleum group and reveals separate origins of nif in the plant-associated Azoarcus and non-plant-associated Aromatoleum sub-groups.</title>
        <authorList>
            <person name="Lafos M."/>
            <person name="Maluk M."/>
            <person name="Batista M."/>
            <person name="Junghare M."/>
            <person name="Carmona M."/>
            <person name="Faoro H."/>
            <person name="Cruz L.M."/>
            <person name="Battistoni F."/>
            <person name="De Souza E."/>
            <person name="Pedrosa F."/>
            <person name="Chen W.-M."/>
            <person name="Poole P.S."/>
            <person name="Dixon R.A."/>
            <person name="James E.K."/>
        </authorList>
    </citation>
    <scope>NUCLEOTIDE SEQUENCE [LARGE SCALE GENOMIC DNA]</scope>
    <source>
        <strain evidence="2 3">PbN1</strain>
    </source>
</reference>
<organism evidence="2 3">
    <name type="scientific">Aromatoleum bremense</name>
    <dbReference type="NCBI Taxonomy" id="76115"/>
    <lineage>
        <taxon>Bacteria</taxon>
        <taxon>Pseudomonadati</taxon>
        <taxon>Pseudomonadota</taxon>
        <taxon>Betaproteobacteria</taxon>
        <taxon>Rhodocyclales</taxon>
        <taxon>Rhodocyclaceae</taxon>
        <taxon>Aromatoleum</taxon>
    </lineage>
</organism>
<accession>A0ABX1NWA8</accession>
<evidence type="ECO:0000256" key="1">
    <source>
        <dbReference type="SAM" id="SignalP"/>
    </source>
</evidence>
<comment type="caution">
    <text evidence="2">The sequence shown here is derived from an EMBL/GenBank/DDBJ whole genome shotgun (WGS) entry which is preliminary data.</text>
</comment>
<dbReference type="Proteomes" id="UP000633943">
    <property type="component" value="Unassembled WGS sequence"/>
</dbReference>
<feature type="signal peptide" evidence="1">
    <location>
        <begin position="1"/>
        <end position="28"/>
    </location>
</feature>
<protein>
    <submittedName>
        <fullName evidence="2">Uncharacterized protein</fullName>
    </submittedName>
</protein>
<feature type="chain" id="PRO_5046954449" evidence="1">
    <location>
        <begin position="29"/>
        <end position="121"/>
    </location>
</feature>
<evidence type="ECO:0000313" key="2">
    <source>
        <dbReference type="EMBL" id="NMG16303.1"/>
    </source>
</evidence>
<proteinExistence type="predicted"/>
<keyword evidence="1" id="KW-0732">Signal</keyword>
<evidence type="ECO:0000313" key="3">
    <source>
        <dbReference type="Proteomes" id="UP000633943"/>
    </source>
</evidence>
<keyword evidence="3" id="KW-1185">Reference proteome</keyword>
<sequence length="121" mass="13488">MYKVLNKAVVAFSITCLASVSSIIGAHAATPSKADVKGRGLTGEECARMERLIPETANYLGMRGDGLKLIQEGRKGIFPEANEAMVRWVNEWDRESQLKYGYRLADKFFLECKSGKVRTQN</sequence>
<gene>
    <name evidence="2" type="ORF">GPA24_12255</name>
</gene>
<name>A0ABX1NWA8_9RHOO</name>
<dbReference type="RefSeq" id="WP_169202891.1">
    <property type="nucleotide sequence ID" value="NZ_CP059467.1"/>
</dbReference>
<dbReference type="EMBL" id="WTVP01000032">
    <property type="protein sequence ID" value="NMG16303.1"/>
    <property type="molecule type" value="Genomic_DNA"/>
</dbReference>